<dbReference type="InterPro" id="IPR054728">
    <property type="entry name" value="RsmB-like_ferredoxin"/>
</dbReference>
<comment type="catalytic activity">
    <reaction evidence="12">
        <text>cytidine(967) in 16S rRNA + S-adenosyl-L-methionine = 5-methylcytidine(967) in 16S rRNA + S-adenosyl-L-homocysteine + H(+)</text>
        <dbReference type="Rhea" id="RHEA:42748"/>
        <dbReference type="Rhea" id="RHEA-COMP:10219"/>
        <dbReference type="Rhea" id="RHEA-COMP:10220"/>
        <dbReference type="ChEBI" id="CHEBI:15378"/>
        <dbReference type="ChEBI" id="CHEBI:57856"/>
        <dbReference type="ChEBI" id="CHEBI:59789"/>
        <dbReference type="ChEBI" id="CHEBI:74483"/>
        <dbReference type="ChEBI" id="CHEBI:82748"/>
        <dbReference type="EC" id="2.1.1.176"/>
    </reaction>
</comment>
<dbReference type="InterPro" id="IPR006027">
    <property type="entry name" value="NusB_RsmB_TIM44"/>
</dbReference>
<name>A0A1I7GZ80_9FIRM</name>
<dbReference type="Proteomes" id="UP000198817">
    <property type="component" value="Unassembled WGS sequence"/>
</dbReference>
<evidence type="ECO:0000313" key="15">
    <source>
        <dbReference type="EMBL" id="SFU53723.1"/>
    </source>
</evidence>
<dbReference type="EC" id="2.1.1.176" evidence="3"/>
<dbReference type="NCBIfam" id="NF011494">
    <property type="entry name" value="PRK14902.1"/>
    <property type="match status" value="1"/>
</dbReference>
<evidence type="ECO:0000256" key="9">
    <source>
        <dbReference type="ARBA" id="ARBA00022884"/>
    </source>
</evidence>
<keyword evidence="4" id="KW-0963">Cytoplasm</keyword>
<dbReference type="InterPro" id="IPR035926">
    <property type="entry name" value="NusB-like_sf"/>
</dbReference>
<dbReference type="PANTHER" id="PTHR22807:SF53">
    <property type="entry name" value="RIBOSOMAL RNA SMALL SUBUNIT METHYLTRANSFERASE B-RELATED"/>
    <property type="match status" value="1"/>
</dbReference>
<evidence type="ECO:0000313" key="16">
    <source>
        <dbReference type="Proteomes" id="UP000198817"/>
    </source>
</evidence>
<keyword evidence="9 13" id="KW-0694">RNA-binding</keyword>
<proteinExistence type="inferred from homology"/>
<evidence type="ECO:0000256" key="6">
    <source>
        <dbReference type="ARBA" id="ARBA00022603"/>
    </source>
</evidence>
<feature type="binding site" evidence="13">
    <location>
        <position position="326"/>
    </location>
    <ligand>
        <name>S-adenosyl-L-methionine</name>
        <dbReference type="ChEBI" id="CHEBI:59789"/>
    </ligand>
</feature>
<dbReference type="Gene3D" id="3.30.70.1170">
    <property type="entry name" value="Sun protein, domain 3"/>
    <property type="match status" value="1"/>
</dbReference>
<dbReference type="OrthoDB" id="9810297at2"/>
<feature type="active site" description="Nucleophile" evidence="13">
    <location>
        <position position="379"/>
    </location>
</feature>
<dbReference type="GO" id="GO:0005737">
    <property type="term" value="C:cytoplasm"/>
    <property type="evidence" value="ECO:0007669"/>
    <property type="project" value="UniProtKB-SubCell"/>
</dbReference>
<keyword evidence="16" id="KW-1185">Reference proteome</keyword>
<comment type="function">
    <text evidence="1">Specifically methylates the cytosine at position 967 (m5C967) of 16S rRNA.</text>
</comment>
<protein>
    <recommendedName>
        <fullName evidence="3">16S rRNA (cytosine(967)-C(5))-methyltransferase</fullName>
        <ecNumber evidence="3">2.1.1.176</ecNumber>
    </recommendedName>
    <alternativeName>
        <fullName evidence="10">16S rRNA m5C967 methyltransferase</fullName>
    </alternativeName>
    <alternativeName>
        <fullName evidence="11">rRNA (cytosine-C(5)-)-methyltransferase RsmB</fullName>
    </alternativeName>
</protein>
<feature type="domain" description="SAM-dependent MTase RsmB/NOP-type" evidence="14">
    <location>
        <begin position="168"/>
        <end position="433"/>
    </location>
</feature>
<evidence type="ECO:0000256" key="4">
    <source>
        <dbReference type="ARBA" id="ARBA00022490"/>
    </source>
</evidence>
<sequence length="433" mass="48960">MDINRKTAYLTLLKIETEEAYSNIELNHQIRKNRPDQPAFVRELTYGTLRWKYTLDHYLNQLVSKGFRKLKPDVLTILRMGAYQIAYMDSVPDYAALDESVRLAKKYCRGRDRFVNGVLRNFLRRRNELPGPETLPDPVERLSAMYSFDPWITALWTEQMGIEKAASVMAASCRTPDLTICVNRTKMSSAALRRQLEEAGCETVKGEVSPRILHVKGSGILDGELFREGCFFVQDEASASAVEALAPRPGELILDVCAAPGGKSMTAAELMHNAGTVRAFDLYEHRAGLIGQEAERLGFSIVQTGVHDATRVMEEYRGKADRVICDVPCSGLGVLRKKPEIKYRKIPDEGASLTKVQYNILQAAAVCVKPGGFLMYSTCTIHHRENEDISRRFLKEHPAFLRVTERQLLPDEHDTDGFYYCVMKREEDGIEPE</sequence>
<dbReference type="SUPFAM" id="SSF53335">
    <property type="entry name" value="S-adenosyl-L-methionine-dependent methyltransferases"/>
    <property type="match status" value="1"/>
</dbReference>
<comment type="similarity">
    <text evidence="13">Belongs to the class I-like SAM-binding methyltransferase superfamily. RsmB/NOP family.</text>
</comment>
<evidence type="ECO:0000256" key="10">
    <source>
        <dbReference type="ARBA" id="ARBA00030399"/>
    </source>
</evidence>
<dbReference type="GO" id="GO:0006355">
    <property type="term" value="P:regulation of DNA-templated transcription"/>
    <property type="evidence" value="ECO:0007669"/>
    <property type="project" value="InterPro"/>
</dbReference>
<keyword evidence="6 13" id="KW-0489">Methyltransferase</keyword>
<dbReference type="AlphaFoldDB" id="A0A1I7GZ80"/>
<keyword evidence="7 13" id="KW-0808">Transferase</keyword>
<evidence type="ECO:0000256" key="5">
    <source>
        <dbReference type="ARBA" id="ARBA00022552"/>
    </source>
</evidence>
<dbReference type="SUPFAM" id="SSF48013">
    <property type="entry name" value="NusB-like"/>
    <property type="match status" value="1"/>
</dbReference>
<dbReference type="GO" id="GO:0003723">
    <property type="term" value="F:RNA binding"/>
    <property type="evidence" value="ECO:0007669"/>
    <property type="project" value="UniProtKB-UniRule"/>
</dbReference>
<dbReference type="STRING" id="155865.SAMN05216515_11118"/>
<evidence type="ECO:0000256" key="12">
    <source>
        <dbReference type="ARBA" id="ARBA00047283"/>
    </source>
</evidence>
<dbReference type="EMBL" id="FPBT01000010">
    <property type="protein sequence ID" value="SFU53723.1"/>
    <property type="molecule type" value="Genomic_DNA"/>
</dbReference>
<comment type="subcellular location">
    <subcellularLocation>
        <location evidence="2">Cytoplasm</location>
    </subcellularLocation>
</comment>
<dbReference type="Gene3D" id="3.40.50.150">
    <property type="entry name" value="Vaccinia Virus protein VP39"/>
    <property type="match status" value="1"/>
</dbReference>
<evidence type="ECO:0000256" key="1">
    <source>
        <dbReference type="ARBA" id="ARBA00002724"/>
    </source>
</evidence>
<dbReference type="NCBIfam" id="TIGR00563">
    <property type="entry name" value="rsmB"/>
    <property type="match status" value="1"/>
</dbReference>
<dbReference type="InterPro" id="IPR004573">
    <property type="entry name" value="rRNA_ssu_MeTfrase_B"/>
</dbReference>
<dbReference type="PANTHER" id="PTHR22807">
    <property type="entry name" value="NOP2 YEAST -RELATED NOL1/NOP2/FMU SUN DOMAIN-CONTAINING"/>
    <property type="match status" value="1"/>
</dbReference>
<dbReference type="InterPro" id="IPR023267">
    <property type="entry name" value="RCMT"/>
</dbReference>
<evidence type="ECO:0000256" key="7">
    <source>
        <dbReference type="ARBA" id="ARBA00022679"/>
    </source>
</evidence>
<dbReference type="Pfam" id="PF22458">
    <property type="entry name" value="RsmF-B_ferredox"/>
    <property type="match status" value="1"/>
</dbReference>
<dbReference type="InterPro" id="IPR001678">
    <property type="entry name" value="MeTrfase_RsmB-F_NOP2_dom"/>
</dbReference>
<dbReference type="InterPro" id="IPR049560">
    <property type="entry name" value="MeTrfase_RsmB-F_NOP2_cat"/>
</dbReference>
<reference evidence="15 16" key="1">
    <citation type="submission" date="2016-10" db="EMBL/GenBank/DDBJ databases">
        <authorList>
            <person name="de Groot N.N."/>
        </authorList>
    </citation>
    <scope>NUCLEOTIDE SEQUENCE [LARGE SCALE GENOMIC DNA]</scope>
    <source>
        <strain evidence="15 16">KHGC13</strain>
    </source>
</reference>
<evidence type="ECO:0000259" key="14">
    <source>
        <dbReference type="PROSITE" id="PS51686"/>
    </source>
</evidence>
<dbReference type="InterPro" id="IPR029063">
    <property type="entry name" value="SAM-dependent_MTases_sf"/>
</dbReference>
<dbReference type="PROSITE" id="PS51686">
    <property type="entry name" value="SAM_MT_RSMB_NOP"/>
    <property type="match status" value="1"/>
</dbReference>
<gene>
    <name evidence="15" type="ORF">SAMN05216508_11034</name>
</gene>
<dbReference type="Pfam" id="PF01029">
    <property type="entry name" value="NusB"/>
    <property type="match status" value="1"/>
</dbReference>
<accession>A0A1I7GZ80</accession>
<evidence type="ECO:0000256" key="8">
    <source>
        <dbReference type="ARBA" id="ARBA00022691"/>
    </source>
</evidence>
<organism evidence="15 16">
    <name type="scientific">Eubacterium pyruvativorans</name>
    <dbReference type="NCBI Taxonomy" id="155865"/>
    <lineage>
        <taxon>Bacteria</taxon>
        <taxon>Bacillati</taxon>
        <taxon>Bacillota</taxon>
        <taxon>Clostridia</taxon>
        <taxon>Eubacteriales</taxon>
        <taxon>Eubacteriaceae</taxon>
        <taxon>Eubacterium</taxon>
    </lineage>
</organism>
<evidence type="ECO:0000256" key="13">
    <source>
        <dbReference type="PROSITE-ProRule" id="PRU01023"/>
    </source>
</evidence>
<dbReference type="PRINTS" id="PR02008">
    <property type="entry name" value="RCMTFAMILY"/>
</dbReference>
<keyword evidence="5" id="KW-0698">rRNA processing</keyword>
<dbReference type="GO" id="GO:0008649">
    <property type="term" value="F:rRNA methyltransferase activity"/>
    <property type="evidence" value="ECO:0007669"/>
    <property type="project" value="InterPro"/>
</dbReference>
<evidence type="ECO:0000256" key="3">
    <source>
        <dbReference type="ARBA" id="ARBA00012140"/>
    </source>
</evidence>
<feature type="binding site" evidence="13">
    <location>
        <position position="308"/>
    </location>
    <ligand>
        <name>S-adenosyl-L-methionine</name>
        <dbReference type="ChEBI" id="CHEBI:59789"/>
    </ligand>
</feature>
<keyword evidence="8 13" id="KW-0949">S-adenosyl-L-methionine</keyword>
<feature type="binding site" evidence="13">
    <location>
        <position position="281"/>
    </location>
    <ligand>
        <name>S-adenosyl-L-methionine</name>
        <dbReference type="ChEBI" id="CHEBI:59789"/>
    </ligand>
</feature>
<evidence type="ECO:0000256" key="2">
    <source>
        <dbReference type="ARBA" id="ARBA00004496"/>
    </source>
</evidence>
<feature type="binding site" evidence="13">
    <location>
        <begin position="257"/>
        <end position="263"/>
    </location>
    <ligand>
        <name>S-adenosyl-L-methionine</name>
        <dbReference type="ChEBI" id="CHEBI:59789"/>
    </ligand>
</feature>
<dbReference type="Pfam" id="PF01189">
    <property type="entry name" value="Methyltr_RsmB-F"/>
    <property type="match status" value="1"/>
</dbReference>
<dbReference type="RefSeq" id="WP_090471094.1">
    <property type="nucleotide sequence ID" value="NZ_CADAOJ010000017.1"/>
</dbReference>
<evidence type="ECO:0000256" key="11">
    <source>
        <dbReference type="ARBA" id="ARBA00031088"/>
    </source>
</evidence>
<dbReference type="Gene3D" id="1.10.940.10">
    <property type="entry name" value="NusB-like"/>
    <property type="match status" value="1"/>
</dbReference>